<dbReference type="Gene3D" id="3.30.70.260">
    <property type="match status" value="1"/>
</dbReference>
<keyword evidence="3" id="KW-0479">Metal-binding</keyword>
<evidence type="ECO:0000256" key="7">
    <source>
        <dbReference type="ARBA" id="ARBA00023014"/>
    </source>
</evidence>
<feature type="domain" description="4Fe-4S ferredoxin-type" evidence="8">
    <location>
        <begin position="69"/>
        <end position="99"/>
    </location>
</feature>
<keyword evidence="1" id="KW-0813">Transport</keyword>
<reference evidence="9 10" key="1">
    <citation type="journal article" date="2006" name="Science">
        <title>Genome of rice cluster I archaea -- the key methane producers in the rice rhizosphere.</title>
        <authorList>
            <person name="Erkel C."/>
            <person name="Kube M."/>
            <person name="Reinhardt R."/>
            <person name="Liesack W."/>
        </authorList>
    </citation>
    <scope>NUCLEOTIDE SEQUENCE [LARGE SCALE GENOMIC DNA]</scope>
    <source>
        <strain evidence="10">DSM 22066 / NBRC 105507 / MRE50</strain>
    </source>
</reference>
<dbReference type="Pfam" id="PF12838">
    <property type="entry name" value="Fer4_7"/>
    <property type="match status" value="1"/>
</dbReference>
<keyword evidence="5" id="KW-0249">Electron transport</keyword>
<proteinExistence type="predicted"/>
<keyword evidence="4" id="KW-0677">Repeat</keyword>
<evidence type="ECO:0000256" key="6">
    <source>
        <dbReference type="ARBA" id="ARBA00023004"/>
    </source>
</evidence>
<dbReference type="InterPro" id="IPR045865">
    <property type="entry name" value="ACT-like_dom_sf"/>
</dbReference>
<dbReference type="InterPro" id="IPR017900">
    <property type="entry name" value="4Fe4S_Fe_S_CS"/>
</dbReference>
<dbReference type="SUPFAM" id="SSF55021">
    <property type="entry name" value="ACT-like"/>
    <property type="match status" value="1"/>
</dbReference>
<accession>Q0W4Z9</accession>
<dbReference type="GO" id="GO:0046872">
    <property type="term" value="F:metal ion binding"/>
    <property type="evidence" value="ECO:0007669"/>
    <property type="project" value="UniProtKB-KW"/>
</dbReference>
<evidence type="ECO:0000256" key="3">
    <source>
        <dbReference type="ARBA" id="ARBA00022723"/>
    </source>
</evidence>
<dbReference type="PANTHER" id="PTHR43687">
    <property type="entry name" value="ADENYLYLSULFATE REDUCTASE, BETA SUBUNIT"/>
    <property type="match status" value="1"/>
</dbReference>
<dbReference type="SUPFAM" id="SSF54862">
    <property type="entry name" value="4Fe-4S ferredoxins"/>
    <property type="match status" value="1"/>
</dbReference>
<evidence type="ECO:0000256" key="2">
    <source>
        <dbReference type="ARBA" id="ARBA00022485"/>
    </source>
</evidence>
<evidence type="ECO:0000256" key="1">
    <source>
        <dbReference type="ARBA" id="ARBA00022448"/>
    </source>
</evidence>
<feature type="domain" description="4Fe-4S ferredoxin-type" evidence="8">
    <location>
        <begin position="100"/>
        <end position="129"/>
    </location>
</feature>
<keyword evidence="7" id="KW-0411">Iron-sulfur</keyword>
<dbReference type="STRING" id="351160.RCIX1242"/>
<dbReference type="InterPro" id="IPR018449">
    <property type="entry name" value="NIL_domain"/>
</dbReference>
<protein>
    <submittedName>
        <fullName evidence="9">2(4Fe-4S) ferredoxin-domain protein</fullName>
    </submittedName>
</protein>
<dbReference type="PANTHER" id="PTHR43687:SF6">
    <property type="entry name" value="L-ASPARTATE SEMIALDEHYDE SULFURTRANSFERASE IRON-SULFUR SUBUNIT"/>
    <property type="match status" value="1"/>
</dbReference>
<dbReference type="SMART" id="SM00930">
    <property type="entry name" value="NIL"/>
    <property type="match status" value="1"/>
</dbReference>
<gene>
    <name evidence="9" type="ORF">RCIX1242</name>
</gene>
<dbReference type="PROSITE" id="PS00198">
    <property type="entry name" value="4FE4S_FER_1"/>
    <property type="match status" value="2"/>
</dbReference>
<keyword evidence="6" id="KW-0408">Iron</keyword>
<dbReference type="InterPro" id="IPR017896">
    <property type="entry name" value="4Fe4S_Fe-S-bd"/>
</dbReference>
<dbReference type="AlphaFoldDB" id="Q0W4Z9"/>
<dbReference type="EMBL" id="AM114193">
    <property type="protein sequence ID" value="CAJ36544.1"/>
    <property type="molecule type" value="Genomic_DNA"/>
</dbReference>
<dbReference type="GO" id="GO:0051539">
    <property type="term" value="F:4 iron, 4 sulfur cluster binding"/>
    <property type="evidence" value="ECO:0007669"/>
    <property type="project" value="UniProtKB-KW"/>
</dbReference>
<evidence type="ECO:0000313" key="9">
    <source>
        <dbReference type="EMBL" id="CAJ36544.1"/>
    </source>
</evidence>
<dbReference type="Proteomes" id="UP000000663">
    <property type="component" value="Chromosome"/>
</dbReference>
<name>Q0W4Z9_METAR</name>
<dbReference type="RefSeq" id="WP_012036000.1">
    <property type="nucleotide sequence ID" value="NC_009464.1"/>
</dbReference>
<evidence type="ECO:0000256" key="4">
    <source>
        <dbReference type="ARBA" id="ARBA00022737"/>
    </source>
</evidence>
<dbReference type="GO" id="GO:0016491">
    <property type="term" value="F:oxidoreductase activity"/>
    <property type="evidence" value="ECO:0007669"/>
    <property type="project" value="UniProtKB-ARBA"/>
</dbReference>
<evidence type="ECO:0000313" key="10">
    <source>
        <dbReference type="Proteomes" id="UP000000663"/>
    </source>
</evidence>
<keyword evidence="10" id="KW-1185">Reference proteome</keyword>
<evidence type="ECO:0000259" key="8">
    <source>
        <dbReference type="PROSITE" id="PS51379"/>
    </source>
</evidence>
<dbReference type="KEGG" id="rci:RCIX1242"/>
<dbReference type="PROSITE" id="PS51379">
    <property type="entry name" value="4FE4S_FER_2"/>
    <property type="match status" value="2"/>
</dbReference>
<evidence type="ECO:0000256" key="5">
    <source>
        <dbReference type="ARBA" id="ARBA00022982"/>
    </source>
</evidence>
<dbReference type="eggNOG" id="arCOG02460">
    <property type="taxonomic scope" value="Archaea"/>
</dbReference>
<dbReference type="OrthoDB" id="23833at2157"/>
<organism evidence="9 10">
    <name type="scientific">Methanocella arvoryzae (strain DSM 22066 / NBRC 105507 / MRE50)</name>
    <dbReference type="NCBI Taxonomy" id="351160"/>
    <lineage>
        <taxon>Archaea</taxon>
        <taxon>Methanobacteriati</taxon>
        <taxon>Methanobacteriota</taxon>
        <taxon>Stenosarchaea group</taxon>
        <taxon>Methanomicrobia</taxon>
        <taxon>Methanocellales</taxon>
        <taxon>Methanocellaceae</taxon>
        <taxon>Methanocella</taxon>
    </lineage>
</organism>
<dbReference type="InterPro" id="IPR050572">
    <property type="entry name" value="Fe-S_Ferredoxin"/>
</dbReference>
<keyword evidence="2" id="KW-0004">4Fe-4S</keyword>
<sequence>MKLRLKFNPEIIRQPIIAETILETGARIDIELARVDGTSGEIVISVPEESCRSIVSVLRKKKVDVTKLGEAIVKDDNQCVHCGACVSVCPVDAISYEHDWQVTIDKAACVQCGTCTHACPTSAIRLTDKQ</sequence>
<dbReference type="GeneID" id="5142763"/>
<dbReference type="Gene3D" id="3.30.70.20">
    <property type="match status" value="1"/>
</dbReference>